<feature type="domain" description="Thiamine pyrophosphate enzyme TPP-binding" evidence="13">
    <location>
        <begin position="396"/>
        <end position="525"/>
    </location>
</feature>
<dbReference type="Pfam" id="PF00205">
    <property type="entry name" value="TPP_enzyme_M"/>
    <property type="match status" value="1"/>
</dbReference>
<dbReference type="SUPFAM" id="SSF52518">
    <property type="entry name" value="Thiamin diphosphate-binding fold (THDP-binding)"/>
    <property type="match status" value="2"/>
</dbReference>
<dbReference type="GO" id="GO:0005829">
    <property type="term" value="C:cytosol"/>
    <property type="evidence" value="ECO:0007669"/>
    <property type="project" value="TreeGrafter"/>
</dbReference>
<dbReference type="GO" id="GO:0030976">
    <property type="term" value="F:thiamine pyrophosphate binding"/>
    <property type="evidence" value="ECO:0007669"/>
    <property type="project" value="InterPro"/>
</dbReference>
<comment type="cofactor">
    <cofactor evidence="1">
        <name>a metal cation</name>
        <dbReference type="ChEBI" id="CHEBI:25213"/>
    </cofactor>
</comment>
<evidence type="ECO:0000259" key="14">
    <source>
        <dbReference type="Pfam" id="PF02776"/>
    </source>
</evidence>
<evidence type="ECO:0000256" key="3">
    <source>
        <dbReference type="ARBA" id="ARBA00007812"/>
    </source>
</evidence>
<evidence type="ECO:0000256" key="7">
    <source>
        <dbReference type="ARBA" id="ARBA00023052"/>
    </source>
</evidence>
<dbReference type="PANTHER" id="PTHR43452">
    <property type="entry name" value="PYRUVATE DECARBOXYLASE"/>
    <property type="match status" value="1"/>
</dbReference>
<evidence type="ECO:0000256" key="5">
    <source>
        <dbReference type="ARBA" id="ARBA00022793"/>
    </source>
</evidence>
<dbReference type="InterPro" id="IPR012000">
    <property type="entry name" value="Thiamin_PyroP_enz_cen_dom"/>
</dbReference>
<dbReference type="Gene3D" id="3.40.50.1220">
    <property type="entry name" value="TPP-binding domain"/>
    <property type="match status" value="1"/>
</dbReference>
<dbReference type="InterPro" id="IPR000399">
    <property type="entry name" value="TPP-bd_CS"/>
</dbReference>
<feature type="region of interest" description="Disordered" evidence="11">
    <location>
        <begin position="332"/>
        <end position="358"/>
    </location>
</feature>
<feature type="compositionally biased region" description="Pro residues" evidence="11">
    <location>
        <begin position="334"/>
        <end position="356"/>
    </location>
</feature>
<dbReference type="EMBL" id="JABEQJ010000011">
    <property type="protein sequence ID" value="MBB2160464.1"/>
    <property type="molecule type" value="Genomic_DNA"/>
</dbReference>
<keyword evidence="4 9" id="KW-0479">Metal-binding</keyword>
<dbReference type="InterPro" id="IPR029035">
    <property type="entry name" value="DHS-like_NAD/FAD-binding_dom"/>
</dbReference>
<reference evidence="15 16" key="1">
    <citation type="submission" date="2020-04" db="EMBL/GenBank/DDBJ databases">
        <title>Description of novel Gluconacetobacter.</title>
        <authorList>
            <person name="Sombolestani A."/>
        </authorList>
    </citation>
    <scope>NUCLEOTIDE SEQUENCE [LARGE SCALE GENOMIC DNA]</scope>
    <source>
        <strain evidence="15 16">LMG 19747</strain>
    </source>
</reference>
<evidence type="ECO:0000256" key="4">
    <source>
        <dbReference type="ARBA" id="ARBA00022723"/>
    </source>
</evidence>
<evidence type="ECO:0000256" key="9">
    <source>
        <dbReference type="PIRSR" id="PIRSR036565-2"/>
    </source>
</evidence>
<evidence type="ECO:0000313" key="16">
    <source>
        <dbReference type="Proteomes" id="UP000589085"/>
    </source>
</evidence>
<dbReference type="InterPro" id="IPR012001">
    <property type="entry name" value="Thiamin_PyroP_enz_TPP-bd_dom"/>
</dbReference>
<comment type="cofactor">
    <cofactor evidence="9">
        <name>Mg(2+)</name>
        <dbReference type="ChEBI" id="CHEBI:18420"/>
    </cofactor>
    <text evidence="9">Binds 1 Mg(2+) per subunit.</text>
</comment>
<dbReference type="InterPro" id="IPR047214">
    <property type="entry name" value="TPP_PDC_IPDC"/>
</dbReference>
<organism evidence="15 16">
    <name type="scientific">Gluconacetobacter sacchari</name>
    <dbReference type="NCBI Taxonomy" id="92759"/>
    <lineage>
        <taxon>Bacteria</taxon>
        <taxon>Pseudomonadati</taxon>
        <taxon>Pseudomonadota</taxon>
        <taxon>Alphaproteobacteria</taxon>
        <taxon>Acetobacterales</taxon>
        <taxon>Acetobacteraceae</taxon>
        <taxon>Gluconacetobacter</taxon>
    </lineage>
</organism>
<keyword evidence="5" id="KW-0210">Decarboxylase</keyword>
<gene>
    <name evidence="15" type="ORF">HLH48_09810</name>
</gene>
<keyword evidence="8" id="KW-0456">Lyase</keyword>
<evidence type="ECO:0000256" key="6">
    <source>
        <dbReference type="ARBA" id="ARBA00022842"/>
    </source>
</evidence>
<dbReference type="Pfam" id="PF02776">
    <property type="entry name" value="TPP_enzyme_N"/>
    <property type="match status" value="1"/>
</dbReference>
<feature type="binding site" evidence="9">
    <location>
        <position position="433"/>
    </location>
    <ligand>
        <name>Mg(2+)</name>
        <dbReference type="ChEBI" id="CHEBI:18420"/>
    </ligand>
</feature>
<dbReference type="CDD" id="cd02005">
    <property type="entry name" value="TPP_PDC_IPDC"/>
    <property type="match status" value="1"/>
</dbReference>
<evidence type="ECO:0000256" key="1">
    <source>
        <dbReference type="ARBA" id="ARBA00001920"/>
    </source>
</evidence>
<evidence type="ECO:0000259" key="12">
    <source>
        <dbReference type="Pfam" id="PF00205"/>
    </source>
</evidence>
<dbReference type="Gene3D" id="3.40.50.970">
    <property type="match status" value="2"/>
</dbReference>
<keyword evidence="6 9" id="KW-0460">Magnesium</keyword>
<dbReference type="AlphaFoldDB" id="A0A7W4ICQ9"/>
<feature type="domain" description="Thiamine pyrophosphate enzyme N-terminal TPP-binding" evidence="14">
    <location>
        <begin position="4"/>
        <end position="103"/>
    </location>
</feature>
<keyword evidence="7 10" id="KW-0786">Thiamine pyrophosphate</keyword>
<evidence type="ECO:0000259" key="13">
    <source>
        <dbReference type="Pfam" id="PF02775"/>
    </source>
</evidence>
<dbReference type="GO" id="GO:0004737">
    <property type="term" value="F:pyruvate decarboxylase activity"/>
    <property type="evidence" value="ECO:0007669"/>
    <property type="project" value="TreeGrafter"/>
</dbReference>
<feature type="binding site" evidence="9">
    <location>
        <position position="460"/>
    </location>
    <ligand>
        <name>Mg(2+)</name>
        <dbReference type="ChEBI" id="CHEBI:18420"/>
    </ligand>
</feature>
<protein>
    <submittedName>
        <fullName evidence="15">Alpha-keto acid decarboxylase family protein</fullName>
    </submittedName>
</protein>
<evidence type="ECO:0000256" key="10">
    <source>
        <dbReference type="RuleBase" id="RU362132"/>
    </source>
</evidence>
<dbReference type="FunFam" id="3.40.50.970:FF:000019">
    <property type="entry name" value="Pyruvate decarboxylase isozyme"/>
    <property type="match status" value="1"/>
</dbReference>
<dbReference type="GO" id="GO:0000287">
    <property type="term" value="F:magnesium ion binding"/>
    <property type="evidence" value="ECO:0007669"/>
    <property type="project" value="InterPro"/>
</dbReference>
<evidence type="ECO:0000313" key="15">
    <source>
        <dbReference type="EMBL" id="MBB2160464.1"/>
    </source>
</evidence>
<dbReference type="Pfam" id="PF02775">
    <property type="entry name" value="TPP_enzyme_C"/>
    <property type="match status" value="1"/>
</dbReference>
<feature type="domain" description="Thiamine pyrophosphate enzyme central" evidence="12">
    <location>
        <begin position="202"/>
        <end position="308"/>
    </location>
</feature>
<comment type="cofactor">
    <cofactor evidence="2">
        <name>thiamine diphosphate</name>
        <dbReference type="ChEBI" id="CHEBI:58937"/>
    </cofactor>
</comment>
<evidence type="ECO:0000256" key="8">
    <source>
        <dbReference type="ARBA" id="ARBA00023239"/>
    </source>
</evidence>
<accession>A0A7W4ICQ9</accession>
<dbReference type="SUPFAM" id="SSF52467">
    <property type="entry name" value="DHS-like NAD/FAD-binding domain"/>
    <property type="match status" value="1"/>
</dbReference>
<dbReference type="InterPro" id="IPR012110">
    <property type="entry name" value="PDC/IPDC-like"/>
</dbReference>
<comment type="similarity">
    <text evidence="3 10">Belongs to the TPP enzyme family.</text>
</comment>
<dbReference type="PANTHER" id="PTHR43452:SF30">
    <property type="entry name" value="PYRUVATE DECARBOXYLASE ISOZYME 1-RELATED"/>
    <property type="match status" value="1"/>
</dbReference>
<dbReference type="GO" id="GO:0000949">
    <property type="term" value="P:aromatic amino acid family catabolic process to alcohol via Ehrlich pathway"/>
    <property type="evidence" value="ECO:0007669"/>
    <property type="project" value="TreeGrafter"/>
</dbReference>
<sequence>MQTTIGEFLLTRLKQIGIDHIIGVPGDYNLQFLEQVPKVAGLGFVGTCNELNAAYAADGYARLAGVSALLTTYGVGELSALCGVAGACAEHVPIVCITGAPPLFAMRRRWLLHHTLADGNFDNMAACYQHFTAAQTRLTPANAATEIDRVLRACLLEKRPVYIQLPSDISFLTIEVPDQPFALPEPASDPARLAAALDHLSRLYAQARRPAVLLDMDAERFGLTGLLRAFIDRTQTPYAALGTGKAILSETDPLSLGLYVGGKSAPAVRERIEHADFLLTTSPRFIESNSGSFTQSLPAETINLGFHDVTVGATVYEGVVARDLLAPFIDQLPATPPRPPAHSPSVQPPTTLPPSSPLRQARIWRQLTGFLRPDDVVIAEAGTSNIGLTGEKLPPDVTYIASNIWGAIGYTLPALLGTMLAAPHRRHILFIGDGSFQLTAQELSTLLRLDLKPIIFLLNNGGYTIERFILGMQAAYNDIANWQYTGLPSIFAPGRAVQTFTVATEGELAAALQAIAAGDKAALVELQLDPFDAPEGLKAFGPATAAFDYGPSGPQATPAAPTSE</sequence>
<dbReference type="InterPro" id="IPR047213">
    <property type="entry name" value="TPP_PYR_PDC_IPDC-like"/>
</dbReference>
<dbReference type="Proteomes" id="UP000589085">
    <property type="component" value="Unassembled WGS sequence"/>
</dbReference>
<name>A0A7W4ICQ9_9PROT</name>
<dbReference type="PIRSF" id="PIRSF036565">
    <property type="entry name" value="Pyruvt_ip_decrb"/>
    <property type="match status" value="1"/>
</dbReference>
<dbReference type="InterPro" id="IPR011766">
    <property type="entry name" value="TPP_enzyme_TPP-bd"/>
</dbReference>
<evidence type="ECO:0000256" key="2">
    <source>
        <dbReference type="ARBA" id="ARBA00001964"/>
    </source>
</evidence>
<dbReference type="PROSITE" id="PS00187">
    <property type="entry name" value="TPP_ENZYMES"/>
    <property type="match status" value="1"/>
</dbReference>
<dbReference type="FunFam" id="3.40.50.970:FF:000024">
    <property type="entry name" value="Pyruvate decarboxylase isozyme"/>
    <property type="match status" value="1"/>
</dbReference>
<feature type="binding site" evidence="9">
    <location>
        <position position="462"/>
    </location>
    <ligand>
        <name>Mg(2+)</name>
        <dbReference type="ChEBI" id="CHEBI:18420"/>
    </ligand>
</feature>
<evidence type="ECO:0000256" key="11">
    <source>
        <dbReference type="SAM" id="MobiDB-lite"/>
    </source>
</evidence>
<dbReference type="RefSeq" id="WP_182997331.1">
    <property type="nucleotide sequence ID" value="NZ_JABEQJ010000011.1"/>
</dbReference>
<proteinExistence type="inferred from homology"/>
<dbReference type="CDD" id="cd07038">
    <property type="entry name" value="TPP_PYR_PDC_IPDC_like"/>
    <property type="match status" value="1"/>
</dbReference>
<dbReference type="InterPro" id="IPR029061">
    <property type="entry name" value="THDP-binding"/>
</dbReference>
<comment type="caution">
    <text evidence="15">The sequence shown here is derived from an EMBL/GenBank/DDBJ whole genome shotgun (WGS) entry which is preliminary data.</text>
</comment>